<evidence type="ECO:0000313" key="3">
    <source>
        <dbReference type="Proteomes" id="UP001049518"/>
    </source>
</evidence>
<dbReference type="InterPro" id="IPR036388">
    <property type="entry name" value="WH-like_DNA-bd_sf"/>
</dbReference>
<dbReference type="Proteomes" id="UP001049518">
    <property type="component" value="Chromosome"/>
</dbReference>
<protein>
    <submittedName>
        <fullName evidence="2">Transposase</fullName>
    </submittedName>
</protein>
<accession>A0ABX8R3W4</accession>
<organism evidence="2 3">
    <name type="scientific">Actinomadura graeca</name>
    <dbReference type="NCBI Taxonomy" id="2750812"/>
    <lineage>
        <taxon>Bacteria</taxon>
        <taxon>Bacillati</taxon>
        <taxon>Actinomycetota</taxon>
        <taxon>Actinomycetes</taxon>
        <taxon>Streptosporangiales</taxon>
        <taxon>Thermomonosporaceae</taxon>
        <taxon>Actinomadura</taxon>
    </lineage>
</organism>
<keyword evidence="1" id="KW-0175">Coiled coil</keyword>
<name>A0ABX8R3W4_9ACTN</name>
<proteinExistence type="predicted"/>
<keyword evidence="3" id="KW-1185">Reference proteome</keyword>
<dbReference type="RefSeq" id="WP_231331897.1">
    <property type="nucleotide sequence ID" value="NZ_CP059572.1"/>
</dbReference>
<dbReference type="InterPro" id="IPR009057">
    <property type="entry name" value="Homeodomain-like_sf"/>
</dbReference>
<dbReference type="InterPro" id="IPR002514">
    <property type="entry name" value="Transposase_8"/>
</dbReference>
<reference evidence="2" key="1">
    <citation type="submission" date="2020-07" db="EMBL/GenBank/DDBJ databases">
        <authorList>
            <person name="Tarantini F.S."/>
            <person name="Hong K.W."/>
            <person name="Chan K.G."/>
        </authorList>
    </citation>
    <scope>NUCLEOTIDE SEQUENCE</scope>
    <source>
        <strain evidence="2">32-07</strain>
    </source>
</reference>
<evidence type="ECO:0000256" key="1">
    <source>
        <dbReference type="SAM" id="Coils"/>
    </source>
</evidence>
<dbReference type="Pfam" id="PF01527">
    <property type="entry name" value="HTH_Tnp_1"/>
    <property type="match status" value="1"/>
</dbReference>
<evidence type="ECO:0000313" key="2">
    <source>
        <dbReference type="EMBL" id="QXJ25739.1"/>
    </source>
</evidence>
<dbReference type="EMBL" id="CP059572">
    <property type="protein sequence ID" value="QXJ25739.1"/>
    <property type="molecule type" value="Genomic_DNA"/>
</dbReference>
<sequence length="108" mass="12156">MARLSPYPLELRNRAVRMVTEVRADYDTETAALRAVAVKLGIRSPETLRNWVRQAEVDTGQRAGTTTEEAAEIKRLRRENAELKRANEILKAAAGFFAAGLDRPQRFS</sequence>
<feature type="coiled-coil region" evidence="1">
    <location>
        <begin position="66"/>
        <end position="93"/>
    </location>
</feature>
<dbReference type="SUPFAM" id="SSF46689">
    <property type="entry name" value="Homeodomain-like"/>
    <property type="match status" value="1"/>
</dbReference>
<gene>
    <name evidence="2" type="ORF">AGRA3207_007275</name>
</gene>
<dbReference type="Gene3D" id="1.10.10.10">
    <property type="entry name" value="Winged helix-like DNA-binding domain superfamily/Winged helix DNA-binding domain"/>
    <property type="match status" value="1"/>
</dbReference>